<reference evidence="6" key="2">
    <citation type="submission" date="2013-07" db="EMBL/GenBank/DDBJ databases">
        <authorList>
            <person name="Morais-Silva F.O."/>
            <person name="Rezende A.M."/>
            <person name="Pimentel C."/>
            <person name="Resende D.M."/>
            <person name="Santos C.I."/>
            <person name="Clemente C."/>
            <person name="de Oliveira L.M."/>
            <person name="da Silva S.M."/>
            <person name="Costa D.A."/>
            <person name="Varela-Raposo A."/>
            <person name="Horacio E.C.A."/>
            <person name="Matos M."/>
            <person name="Flores O."/>
            <person name="Ruiz J.C."/>
            <person name="Rodrigues-Pousada C."/>
        </authorList>
    </citation>
    <scope>NUCLEOTIDE SEQUENCE [LARGE SCALE GENOMIC DNA]</scope>
    <source>
        <strain evidence="6">ATCC 19364 / DSM 1382 / NCIMB 9332 / VKM B-1759</strain>
    </source>
</reference>
<protein>
    <recommendedName>
        <fullName evidence="4">Hydrogenase maturation factor HypA</fullName>
    </recommendedName>
</protein>
<feature type="binding site" evidence="4">
    <location>
        <position position="97"/>
    </location>
    <ligand>
        <name>Zn(2+)</name>
        <dbReference type="ChEBI" id="CHEBI:29105"/>
    </ligand>
</feature>
<dbReference type="PANTHER" id="PTHR34535">
    <property type="entry name" value="HYDROGENASE MATURATION FACTOR HYPA"/>
    <property type="match status" value="1"/>
</dbReference>
<dbReference type="Proteomes" id="UP000016587">
    <property type="component" value="Chromosome"/>
</dbReference>
<dbReference type="GO" id="GO:0016151">
    <property type="term" value="F:nickel cation binding"/>
    <property type="evidence" value="ECO:0007669"/>
    <property type="project" value="UniProtKB-UniRule"/>
</dbReference>
<dbReference type="STRING" id="1121448.DGI_2239"/>
<dbReference type="KEGG" id="dgg:DGI_2239"/>
<dbReference type="eggNOG" id="COG0375">
    <property type="taxonomic scope" value="Bacteria"/>
</dbReference>
<dbReference type="InterPro" id="IPR000688">
    <property type="entry name" value="HypA/HybF"/>
</dbReference>
<dbReference type="PANTHER" id="PTHR34535:SF3">
    <property type="entry name" value="HYDROGENASE MATURATION FACTOR HYPA"/>
    <property type="match status" value="1"/>
</dbReference>
<gene>
    <name evidence="4 5" type="primary">hypA</name>
    <name evidence="5" type="ORF">DGI_2239</name>
</gene>
<dbReference type="PATRIC" id="fig|1121448.10.peg.2192"/>
<dbReference type="OrthoDB" id="9800361at2"/>
<dbReference type="Gene3D" id="3.30.2320.80">
    <property type="match status" value="1"/>
</dbReference>
<dbReference type="GO" id="GO:0008270">
    <property type="term" value="F:zinc ion binding"/>
    <property type="evidence" value="ECO:0007669"/>
    <property type="project" value="UniProtKB-UniRule"/>
</dbReference>
<keyword evidence="2 4" id="KW-0479">Metal-binding</keyword>
<feature type="binding site" evidence="4">
    <location>
        <position position="2"/>
    </location>
    <ligand>
        <name>Ni(2+)</name>
        <dbReference type="ChEBI" id="CHEBI:49786"/>
    </ligand>
</feature>
<evidence type="ECO:0000256" key="2">
    <source>
        <dbReference type="ARBA" id="ARBA00022723"/>
    </source>
</evidence>
<evidence type="ECO:0000313" key="6">
    <source>
        <dbReference type="Proteomes" id="UP000016587"/>
    </source>
</evidence>
<organism evidence="5 6">
    <name type="scientific">Megalodesulfovibrio gigas (strain ATCC 19364 / DSM 1382 / NCIMB 9332 / VKM B-1759)</name>
    <name type="common">Desulfovibrio gigas</name>
    <dbReference type="NCBI Taxonomy" id="1121448"/>
    <lineage>
        <taxon>Bacteria</taxon>
        <taxon>Pseudomonadati</taxon>
        <taxon>Thermodesulfobacteriota</taxon>
        <taxon>Desulfovibrionia</taxon>
        <taxon>Desulfovibrionales</taxon>
        <taxon>Desulfovibrionaceae</taxon>
        <taxon>Megalodesulfovibrio</taxon>
    </lineage>
</organism>
<dbReference type="GO" id="GO:0051604">
    <property type="term" value="P:protein maturation"/>
    <property type="evidence" value="ECO:0007669"/>
    <property type="project" value="InterPro"/>
</dbReference>
<evidence type="ECO:0000256" key="3">
    <source>
        <dbReference type="ARBA" id="ARBA00022833"/>
    </source>
</evidence>
<feature type="binding site" evidence="4">
    <location>
        <position position="73"/>
    </location>
    <ligand>
        <name>Zn(2+)</name>
        <dbReference type="ChEBI" id="CHEBI:29105"/>
    </ligand>
</feature>
<proteinExistence type="inferred from homology"/>
<sequence>MHEMSIAQSLLTLVEQELQQRPGSRCTVIRVAHGTLANLVPEAFELAVEALTIGGPMQGVRLELRLVPLRIKCRSCGHEFEPEQKRLGPPLYPCPQCDEELGHTLVQGKELYLESLEIETD</sequence>
<evidence type="ECO:0000313" key="5">
    <source>
        <dbReference type="EMBL" id="AGW13994.1"/>
    </source>
</evidence>
<feature type="binding site" evidence="4">
    <location>
        <position position="94"/>
    </location>
    <ligand>
        <name>Zn(2+)</name>
        <dbReference type="ChEBI" id="CHEBI:29105"/>
    </ligand>
</feature>
<keyword evidence="3 4" id="KW-0862">Zinc</keyword>
<keyword evidence="1 4" id="KW-0533">Nickel</keyword>
<name>T2GCT8_MEGG1</name>
<keyword evidence="6" id="KW-1185">Reference proteome</keyword>
<comment type="similarity">
    <text evidence="4">Belongs to the HypA/HybF family.</text>
</comment>
<dbReference type="PIRSF" id="PIRSF004761">
    <property type="entry name" value="Hydrgn_mat_HypA"/>
    <property type="match status" value="1"/>
</dbReference>
<comment type="function">
    <text evidence="4">Involved in the maturation of [NiFe] hydrogenases. Required for nickel insertion into the metal center of the hydrogenase.</text>
</comment>
<dbReference type="AlphaFoldDB" id="T2GCT8"/>
<reference evidence="5 6" key="1">
    <citation type="journal article" date="2013" name="J. Bacteriol.">
        <title>Roles of HynAB and Ech, the only two hydrogenases found in the model sulfate reducer Desulfovibrio gigas.</title>
        <authorList>
            <person name="Morais-Silva F.O."/>
            <person name="Santos C.I."/>
            <person name="Rodrigues R."/>
            <person name="Pereira I.A."/>
            <person name="Rodrigues-Pousada C."/>
        </authorList>
    </citation>
    <scope>NUCLEOTIDE SEQUENCE [LARGE SCALE GENOMIC DNA]</scope>
    <source>
        <strain evidence="6">ATCC 19364 / DSM 1382 / NCIMB 9332 / VKM B-1759</strain>
    </source>
</reference>
<dbReference type="EMBL" id="CP006585">
    <property type="protein sequence ID" value="AGW13994.1"/>
    <property type="molecule type" value="Genomic_DNA"/>
</dbReference>
<feature type="binding site" evidence="4">
    <location>
        <position position="76"/>
    </location>
    <ligand>
        <name>Zn(2+)</name>
        <dbReference type="ChEBI" id="CHEBI:29105"/>
    </ligand>
</feature>
<evidence type="ECO:0000256" key="4">
    <source>
        <dbReference type="HAMAP-Rule" id="MF_00213"/>
    </source>
</evidence>
<accession>T2GCT8</accession>
<dbReference type="Pfam" id="PF01155">
    <property type="entry name" value="HypA"/>
    <property type="match status" value="1"/>
</dbReference>
<dbReference type="HOGENOM" id="CLU_126929_4_0_7"/>
<evidence type="ECO:0000256" key="1">
    <source>
        <dbReference type="ARBA" id="ARBA00022596"/>
    </source>
</evidence>
<dbReference type="HAMAP" id="MF_00213">
    <property type="entry name" value="HypA_HybF"/>
    <property type="match status" value="1"/>
</dbReference>